<dbReference type="EMBL" id="AP025739">
    <property type="protein sequence ID" value="BDI34327.1"/>
    <property type="molecule type" value="Genomic_DNA"/>
</dbReference>
<dbReference type="Proteomes" id="UP000287394">
    <property type="component" value="Chromosome"/>
</dbReference>
<sequence>MIAAAAFLLVLSGCAGRAQRAREEELAREIQQSGSMSKAEAERYARLMTQVIYEDQGISGVDAQWLLSTTEAAGTSEQKYQRMQSAGCVFMALRPQRIPLAARDSVFKFAAKLATYSDPAVKDENITSFQYMACNIFRNLGDSRALPYVNLLCASTSPIVRTRARHDIRLFTHHLRPGEAP</sequence>
<evidence type="ECO:0000313" key="1">
    <source>
        <dbReference type="EMBL" id="BDI34327.1"/>
    </source>
</evidence>
<organism evidence="1 2">
    <name type="scientific">Capsulimonas corticalis</name>
    <dbReference type="NCBI Taxonomy" id="2219043"/>
    <lineage>
        <taxon>Bacteria</taxon>
        <taxon>Bacillati</taxon>
        <taxon>Armatimonadota</taxon>
        <taxon>Armatimonadia</taxon>
        <taxon>Capsulimonadales</taxon>
        <taxon>Capsulimonadaceae</taxon>
        <taxon>Capsulimonas</taxon>
    </lineage>
</organism>
<keyword evidence="2" id="KW-1185">Reference proteome</keyword>
<proteinExistence type="predicted"/>
<name>A0A402CWY9_9BACT</name>
<accession>A0A402CWY9</accession>
<protein>
    <submittedName>
        <fullName evidence="1">Uncharacterized protein</fullName>
    </submittedName>
</protein>
<evidence type="ECO:0000313" key="2">
    <source>
        <dbReference type="Proteomes" id="UP000287394"/>
    </source>
</evidence>
<reference evidence="1 2" key="1">
    <citation type="journal article" date="2019" name="Int. J. Syst. Evol. Microbiol.">
        <title>Capsulimonas corticalis gen. nov., sp. nov., an aerobic capsulated bacterium, of a novel bacterial order, Capsulimonadales ord. nov., of the class Armatimonadia of the phylum Armatimonadetes.</title>
        <authorList>
            <person name="Li J."/>
            <person name="Kudo C."/>
            <person name="Tonouchi A."/>
        </authorList>
    </citation>
    <scope>NUCLEOTIDE SEQUENCE [LARGE SCALE GENOMIC DNA]</scope>
    <source>
        <strain evidence="1 2">AX-7</strain>
    </source>
</reference>
<dbReference type="AlphaFoldDB" id="A0A402CWY9"/>
<gene>
    <name evidence="1" type="ORF">CCAX7_63780</name>
</gene>
<dbReference type="KEGG" id="ccot:CCAX7_63780"/>